<keyword evidence="10" id="KW-0050">Antiport</keyword>
<evidence type="ECO:0000256" key="5">
    <source>
        <dbReference type="ARBA" id="ARBA00022692"/>
    </source>
</evidence>
<proteinExistence type="inferred from homology"/>
<dbReference type="GO" id="GO:0000329">
    <property type="term" value="C:fungal-type vacuole membrane"/>
    <property type="evidence" value="ECO:0007669"/>
    <property type="project" value="TreeGrafter"/>
</dbReference>
<keyword evidence="5 10" id="KW-0812">Transmembrane</keyword>
<feature type="transmembrane region" description="Helical" evidence="10">
    <location>
        <begin position="295"/>
        <end position="318"/>
    </location>
</feature>
<evidence type="ECO:0000256" key="7">
    <source>
        <dbReference type="ARBA" id="ARBA00022989"/>
    </source>
</evidence>
<dbReference type="Proteomes" id="UP000803844">
    <property type="component" value="Unassembled WGS sequence"/>
</dbReference>
<feature type="domain" description="Sodium/calcium exchanger membrane region" evidence="11">
    <location>
        <begin position="59"/>
        <end position="227"/>
    </location>
</feature>
<comment type="similarity">
    <text evidence="2 10">Belongs to the Ca(2+):cation antiporter (CaCA) (TC 2.A.19) family.</text>
</comment>
<dbReference type="InterPro" id="IPR004713">
    <property type="entry name" value="CaH_exchang"/>
</dbReference>
<evidence type="ECO:0000256" key="9">
    <source>
        <dbReference type="ARBA" id="ARBA00023136"/>
    </source>
</evidence>
<keyword evidence="3 10" id="KW-0813">Transport</keyword>
<dbReference type="NCBIfam" id="TIGR00846">
    <property type="entry name" value="caca2"/>
    <property type="match status" value="1"/>
</dbReference>
<dbReference type="AlphaFoldDB" id="A0A9P4XU67"/>
<keyword evidence="8 10" id="KW-0406">Ion transport</keyword>
<dbReference type="FunFam" id="1.20.1420.30:FF:000011">
    <property type="entry name" value="Vacuolar calcium ion transporter"/>
    <property type="match status" value="1"/>
</dbReference>
<comment type="function">
    <text evidence="10">Has a role in promoting intracellular calcium ion sequestration via the exchange of calcium ions for hydrogen ions across the vacuolar membrane. Involved also in manganese ion homeostasis via its uptake into the vacuole.</text>
</comment>
<feature type="transmembrane region" description="Helical" evidence="10">
    <location>
        <begin position="255"/>
        <end position="275"/>
    </location>
</feature>
<dbReference type="InterPro" id="IPR004798">
    <property type="entry name" value="CAX-like"/>
</dbReference>
<keyword evidence="6 10" id="KW-0106">Calcium</keyword>
<evidence type="ECO:0000256" key="8">
    <source>
        <dbReference type="ARBA" id="ARBA00023065"/>
    </source>
</evidence>
<keyword evidence="13" id="KW-1185">Reference proteome</keyword>
<feature type="transmembrane region" description="Helical" evidence="10">
    <location>
        <begin position="361"/>
        <end position="379"/>
    </location>
</feature>
<gene>
    <name evidence="12" type="primary">CAX</name>
    <name evidence="12" type="ORF">M406DRAFT_99765</name>
</gene>
<sequence length="425" mass="45647">MAKSLMTYLFIYSQPICLHHCSDDPRRVGLPVNMVYDYVNFLLVFVPLGLIAGALEWGSTAVFTLNFFAIIPLASILSFATEEISVRLGETLGGLLNATFGNAVELIVSIIALQNDQIEVVKSSMLGSILSNLLLVMGMCFFLGGVCNNMRDGSGSGSEQQFASGTAQTACSLMALSAASMVIPATLAMVIEKGKNPDAATESILILSRGTAIILLLLYVLYLYFQLRTHKNLFNPEAPQGSDAQEGEEPEEASISAWSAAAVLIGVTVVISFCADYLVDSIDDIVATGKISKNFIGLILIPIVGNAAEHVTACVVAIRDKMDLAMGVAVGSSIQIALLVTPFLVLLGWAMGKEMDFQFETFETVAFFISVLVVTYVVQDGRSNYLEGAMLFGLYIIIALAFYATPSDALDRDVANPLLSLLRLR</sequence>
<dbReference type="GO" id="GO:0012505">
    <property type="term" value="C:endomembrane system"/>
    <property type="evidence" value="ECO:0007669"/>
    <property type="project" value="UniProtKB-SubCell"/>
</dbReference>
<accession>A0A9P4XU67</accession>
<feature type="transmembrane region" description="Helical" evidence="10">
    <location>
        <begin position="35"/>
        <end position="55"/>
    </location>
</feature>
<comment type="caution">
    <text evidence="12">The sequence shown here is derived from an EMBL/GenBank/DDBJ whole genome shotgun (WGS) entry which is preliminary data.</text>
</comment>
<feature type="transmembrane region" description="Helical" evidence="10">
    <location>
        <begin position="203"/>
        <end position="225"/>
    </location>
</feature>
<dbReference type="NCBIfam" id="TIGR00378">
    <property type="entry name" value="cax"/>
    <property type="match status" value="1"/>
</dbReference>
<evidence type="ECO:0000256" key="2">
    <source>
        <dbReference type="ARBA" id="ARBA00008170"/>
    </source>
</evidence>
<dbReference type="PANTHER" id="PTHR31503">
    <property type="entry name" value="VACUOLAR CALCIUM ION TRANSPORTER"/>
    <property type="match status" value="1"/>
</dbReference>
<evidence type="ECO:0000256" key="10">
    <source>
        <dbReference type="RuleBase" id="RU365028"/>
    </source>
</evidence>
<evidence type="ECO:0000313" key="13">
    <source>
        <dbReference type="Proteomes" id="UP000803844"/>
    </source>
</evidence>
<reference evidence="12" key="1">
    <citation type="journal article" date="2020" name="Phytopathology">
        <title>Genome sequence of the chestnut blight fungus Cryphonectria parasitica EP155: A fundamental resource for an archetypical invasive plant pathogen.</title>
        <authorList>
            <person name="Crouch J.A."/>
            <person name="Dawe A."/>
            <person name="Aerts A."/>
            <person name="Barry K."/>
            <person name="Churchill A.C.L."/>
            <person name="Grimwood J."/>
            <person name="Hillman B."/>
            <person name="Milgroom M.G."/>
            <person name="Pangilinan J."/>
            <person name="Smith M."/>
            <person name="Salamov A."/>
            <person name="Schmutz J."/>
            <person name="Yadav J."/>
            <person name="Grigoriev I.V."/>
            <person name="Nuss D."/>
        </authorList>
    </citation>
    <scope>NUCLEOTIDE SEQUENCE</scope>
    <source>
        <strain evidence="12">EP155</strain>
    </source>
</reference>
<keyword evidence="4 10" id="KW-0109">Calcium transport</keyword>
<keyword evidence="10" id="KW-0926">Vacuole</keyword>
<dbReference type="GO" id="GO:0006874">
    <property type="term" value="P:intracellular calcium ion homeostasis"/>
    <property type="evidence" value="ECO:0007669"/>
    <property type="project" value="TreeGrafter"/>
</dbReference>
<feature type="transmembrane region" description="Helical" evidence="10">
    <location>
        <begin position="125"/>
        <end position="146"/>
    </location>
</feature>
<feature type="domain" description="Sodium/calcium exchanger membrane region" evidence="11">
    <location>
        <begin position="260"/>
        <end position="403"/>
    </location>
</feature>
<dbReference type="PANTHER" id="PTHR31503:SF22">
    <property type="entry name" value="VACUOLAR CALCIUM ION TRANSPORTER"/>
    <property type="match status" value="1"/>
</dbReference>
<dbReference type="Pfam" id="PF01699">
    <property type="entry name" value="Na_Ca_ex"/>
    <property type="match status" value="2"/>
</dbReference>
<dbReference type="InterPro" id="IPR044880">
    <property type="entry name" value="NCX_ion-bd_dom_sf"/>
</dbReference>
<evidence type="ECO:0000259" key="11">
    <source>
        <dbReference type="Pfam" id="PF01699"/>
    </source>
</evidence>
<feature type="transmembrane region" description="Helical" evidence="10">
    <location>
        <begin position="166"/>
        <end position="191"/>
    </location>
</feature>
<dbReference type="Gene3D" id="1.20.1420.30">
    <property type="entry name" value="NCX, central ion-binding region"/>
    <property type="match status" value="2"/>
</dbReference>
<name>A0A9P4XU67_CRYP1</name>
<protein>
    <recommendedName>
        <fullName evidence="10">Vacuolar calcium ion transporter</fullName>
    </recommendedName>
</protein>
<evidence type="ECO:0000256" key="4">
    <source>
        <dbReference type="ARBA" id="ARBA00022568"/>
    </source>
</evidence>
<organism evidence="12 13">
    <name type="scientific">Cryphonectria parasitica (strain ATCC 38755 / EP155)</name>
    <dbReference type="NCBI Taxonomy" id="660469"/>
    <lineage>
        <taxon>Eukaryota</taxon>
        <taxon>Fungi</taxon>
        <taxon>Dikarya</taxon>
        <taxon>Ascomycota</taxon>
        <taxon>Pezizomycotina</taxon>
        <taxon>Sordariomycetes</taxon>
        <taxon>Sordariomycetidae</taxon>
        <taxon>Diaporthales</taxon>
        <taxon>Cryphonectriaceae</taxon>
        <taxon>Cryphonectria-Endothia species complex</taxon>
        <taxon>Cryphonectria</taxon>
    </lineage>
</organism>
<dbReference type="OrthoDB" id="1699231at2759"/>
<feature type="transmembrane region" description="Helical" evidence="10">
    <location>
        <begin position="385"/>
        <end position="404"/>
    </location>
</feature>
<dbReference type="RefSeq" id="XP_040772343.1">
    <property type="nucleotide sequence ID" value="XM_040926469.1"/>
</dbReference>
<feature type="transmembrane region" description="Helical" evidence="10">
    <location>
        <begin position="62"/>
        <end position="80"/>
    </location>
</feature>
<evidence type="ECO:0000256" key="6">
    <source>
        <dbReference type="ARBA" id="ARBA00022837"/>
    </source>
</evidence>
<dbReference type="GeneID" id="63843598"/>
<keyword evidence="7 10" id="KW-1133">Transmembrane helix</keyword>
<evidence type="ECO:0000256" key="1">
    <source>
        <dbReference type="ARBA" id="ARBA00004127"/>
    </source>
</evidence>
<comment type="subcellular location">
    <subcellularLocation>
        <location evidence="1">Endomembrane system</location>
        <topology evidence="1">Multi-pass membrane protein</topology>
    </subcellularLocation>
    <subcellularLocation>
        <location evidence="10">Vacuole membrane</location>
    </subcellularLocation>
</comment>
<keyword evidence="9 10" id="KW-0472">Membrane</keyword>
<evidence type="ECO:0000313" key="12">
    <source>
        <dbReference type="EMBL" id="KAF3761364.1"/>
    </source>
</evidence>
<dbReference type="EMBL" id="MU032351">
    <property type="protein sequence ID" value="KAF3761364.1"/>
    <property type="molecule type" value="Genomic_DNA"/>
</dbReference>
<dbReference type="InterPro" id="IPR004837">
    <property type="entry name" value="NaCa_Exmemb"/>
</dbReference>
<feature type="transmembrane region" description="Helical" evidence="10">
    <location>
        <begin position="92"/>
        <end position="113"/>
    </location>
</feature>
<feature type="transmembrane region" description="Helical" evidence="10">
    <location>
        <begin position="324"/>
        <end position="349"/>
    </location>
</feature>
<dbReference type="GO" id="GO:0015369">
    <property type="term" value="F:calcium:proton antiporter activity"/>
    <property type="evidence" value="ECO:0007669"/>
    <property type="project" value="UniProtKB-UniRule"/>
</dbReference>
<evidence type="ECO:0000256" key="3">
    <source>
        <dbReference type="ARBA" id="ARBA00022448"/>
    </source>
</evidence>